<comment type="cofactor">
    <cofactor evidence="7">
        <name>Mg(2+)</name>
        <dbReference type="ChEBI" id="CHEBI:18420"/>
    </cofactor>
</comment>
<comment type="caution">
    <text evidence="9">The sequence shown here is derived from an EMBL/GenBank/DDBJ whole genome shotgun (WGS) entry which is preliminary data.</text>
</comment>
<organism evidence="9 10">
    <name type="scientific">Acetomicrobium hydrogeniformans</name>
    <dbReference type="NCBI Taxonomy" id="649746"/>
    <lineage>
        <taxon>Bacteria</taxon>
        <taxon>Thermotogati</taxon>
        <taxon>Synergistota</taxon>
        <taxon>Synergistia</taxon>
        <taxon>Synergistales</taxon>
        <taxon>Acetomicrobiaceae</taxon>
        <taxon>Acetomicrobium</taxon>
    </lineage>
</organism>
<name>A0A7V7BYS3_9BACT</name>
<feature type="transmembrane region" description="Helical" evidence="8">
    <location>
        <begin position="46"/>
        <end position="66"/>
    </location>
</feature>
<dbReference type="PANTHER" id="PTHR22926">
    <property type="entry name" value="PHOSPHO-N-ACETYLMURAMOYL-PENTAPEPTIDE-TRANSFERASE"/>
    <property type="match status" value="1"/>
</dbReference>
<dbReference type="InterPro" id="IPR000715">
    <property type="entry name" value="Glycosyl_transferase_4"/>
</dbReference>
<feature type="transmembrane region" description="Helical" evidence="8">
    <location>
        <begin position="267"/>
        <end position="293"/>
    </location>
</feature>
<dbReference type="GO" id="GO:0044038">
    <property type="term" value="P:cell wall macromolecule biosynthetic process"/>
    <property type="evidence" value="ECO:0007669"/>
    <property type="project" value="TreeGrafter"/>
</dbReference>
<evidence type="ECO:0000313" key="9">
    <source>
        <dbReference type="EMBL" id="HHZ04648.1"/>
    </source>
</evidence>
<dbReference type="PANTHER" id="PTHR22926:SF3">
    <property type="entry name" value="UNDECAPRENYL-PHOSPHATE ALPHA-N-ACETYLGLUCOSAMINYL 1-PHOSPHATE TRANSFERASE"/>
    <property type="match status" value="1"/>
</dbReference>
<feature type="transmembrane region" description="Helical" evidence="8">
    <location>
        <begin position="6"/>
        <end position="25"/>
    </location>
</feature>
<gene>
    <name evidence="9" type="ORF">GX397_06270</name>
</gene>
<dbReference type="AlphaFoldDB" id="A0A7V7BYS3"/>
<reference evidence="9 10" key="1">
    <citation type="journal article" date="2020" name="Biotechnol. Biofuels">
        <title>New insights from the biogas microbiome by comprehensive genome-resolved metagenomics of nearly 1600 species originating from multiple anaerobic digesters.</title>
        <authorList>
            <person name="Campanaro S."/>
            <person name="Treu L."/>
            <person name="Rodriguez-R L.M."/>
            <person name="Kovalovszki A."/>
            <person name="Ziels R.M."/>
            <person name="Maus I."/>
            <person name="Zhu X."/>
            <person name="Kougias P.G."/>
            <person name="Basile A."/>
            <person name="Luo G."/>
            <person name="Schluter A."/>
            <person name="Konstantinidis K.T."/>
            <person name="Angelidaki I."/>
        </authorList>
    </citation>
    <scope>NUCLEOTIDE SEQUENCE [LARGE SCALE GENOMIC DNA]</scope>
    <source>
        <strain evidence="9">AS25fmACSIPFO_94</strain>
    </source>
</reference>
<keyword evidence="2" id="KW-1003">Cell membrane</keyword>
<evidence type="ECO:0000313" key="10">
    <source>
        <dbReference type="Proteomes" id="UP000525027"/>
    </source>
</evidence>
<dbReference type="Pfam" id="PF00953">
    <property type="entry name" value="Glycos_transf_4"/>
    <property type="match status" value="1"/>
</dbReference>
<feature type="binding site" evidence="7">
    <location>
        <position position="142"/>
    </location>
    <ligand>
        <name>Mg(2+)</name>
        <dbReference type="ChEBI" id="CHEBI:18420"/>
    </ligand>
</feature>
<feature type="binding site" evidence="7">
    <location>
        <position position="195"/>
    </location>
    <ligand>
        <name>Mg(2+)</name>
        <dbReference type="ChEBI" id="CHEBI:18420"/>
    </ligand>
</feature>
<dbReference type="GO" id="GO:0016780">
    <property type="term" value="F:phosphotransferase activity, for other substituted phosphate groups"/>
    <property type="evidence" value="ECO:0007669"/>
    <property type="project" value="InterPro"/>
</dbReference>
<dbReference type="GO" id="GO:0071555">
    <property type="term" value="P:cell wall organization"/>
    <property type="evidence" value="ECO:0007669"/>
    <property type="project" value="TreeGrafter"/>
</dbReference>
<accession>A0A7V7BYS3</accession>
<dbReference type="GO" id="GO:0009103">
    <property type="term" value="P:lipopolysaccharide biosynthetic process"/>
    <property type="evidence" value="ECO:0007669"/>
    <property type="project" value="TreeGrafter"/>
</dbReference>
<evidence type="ECO:0000256" key="5">
    <source>
        <dbReference type="ARBA" id="ARBA00022989"/>
    </source>
</evidence>
<dbReference type="CDD" id="cd06853">
    <property type="entry name" value="GT_WecA_like"/>
    <property type="match status" value="1"/>
</dbReference>
<feature type="transmembrane region" description="Helical" evidence="8">
    <location>
        <begin position="198"/>
        <end position="217"/>
    </location>
</feature>
<keyword evidence="7" id="KW-0479">Metal-binding</keyword>
<keyword evidence="7" id="KW-0460">Magnesium</keyword>
<dbReference type="EMBL" id="DURU01000112">
    <property type="protein sequence ID" value="HHZ04648.1"/>
    <property type="molecule type" value="Genomic_DNA"/>
</dbReference>
<comment type="subcellular location">
    <subcellularLocation>
        <location evidence="1">Cell membrane</location>
        <topology evidence="1">Multi-pass membrane protein</topology>
    </subcellularLocation>
</comment>
<feature type="transmembrane region" description="Helical" evidence="8">
    <location>
        <begin position="223"/>
        <end position="246"/>
    </location>
</feature>
<evidence type="ECO:0000256" key="7">
    <source>
        <dbReference type="PIRSR" id="PIRSR600715-1"/>
    </source>
</evidence>
<feature type="transmembrane region" description="Helical" evidence="8">
    <location>
        <begin position="148"/>
        <end position="164"/>
    </location>
</feature>
<dbReference type="GO" id="GO:0005886">
    <property type="term" value="C:plasma membrane"/>
    <property type="evidence" value="ECO:0007669"/>
    <property type="project" value="UniProtKB-SubCell"/>
</dbReference>
<evidence type="ECO:0000256" key="2">
    <source>
        <dbReference type="ARBA" id="ARBA00022475"/>
    </source>
</evidence>
<keyword evidence="5 8" id="KW-1133">Transmembrane helix</keyword>
<proteinExistence type="predicted"/>
<feature type="transmembrane region" description="Helical" evidence="8">
    <location>
        <begin position="124"/>
        <end position="141"/>
    </location>
</feature>
<feature type="transmembrane region" description="Helical" evidence="8">
    <location>
        <begin position="102"/>
        <end position="118"/>
    </location>
</feature>
<protein>
    <submittedName>
        <fullName evidence="9">Undecaprenyl/decaprenyl-phosphate alpha-N-acetylglucosaminyl 1-phosphate transferase</fullName>
    </submittedName>
</protein>
<keyword evidence="3 9" id="KW-0808">Transferase</keyword>
<dbReference type="Proteomes" id="UP000525027">
    <property type="component" value="Unassembled WGS sequence"/>
</dbReference>
<evidence type="ECO:0000256" key="3">
    <source>
        <dbReference type="ARBA" id="ARBA00022679"/>
    </source>
</evidence>
<evidence type="ECO:0000256" key="6">
    <source>
        <dbReference type="ARBA" id="ARBA00023136"/>
    </source>
</evidence>
<sequence>MVSSEMVLYAFLSFMWGWGITKLSIPLSFRYRILDMPESRKLHKEVTPRGGGIVLWSGLLLFLLLARDHFEFDPSFFAWCASATFLVGYLDDMRSLSPKVRLLVHITASIVALIPLYKSGNFPLWSWLTASLWIAAMISAYNMIDGMNGLVLVIFAASSCMFMVVFHNIFWAFGFGIAIGILPWNFPEARTFLGDGGSTLLGFFHASILLYSISSYTPLTQSFVPLCLFLAFVGGIPFIDMCFAILRRTVKGVSPFYPDKGHIHHRLLRRGFTASFVLVLMVSFHLAMLFISIRFF</sequence>
<evidence type="ECO:0000256" key="8">
    <source>
        <dbReference type="SAM" id="Phobius"/>
    </source>
</evidence>
<dbReference type="GO" id="GO:0046872">
    <property type="term" value="F:metal ion binding"/>
    <property type="evidence" value="ECO:0007669"/>
    <property type="project" value="UniProtKB-KW"/>
</dbReference>
<keyword evidence="6 8" id="KW-0472">Membrane</keyword>
<evidence type="ECO:0000256" key="4">
    <source>
        <dbReference type="ARBA" id="ARBA00022692"/>
    </source>
</evidence>
<keyword evidence="4 8" id="KW-0812">Transmembrane</keyword>
<evidence type="ECO:0000256" key="1">
    <source>
        <dbReference type="ARBA" id="ARBA00004651"/>
    </source>
</evidence>